<dbReference type="CDD" id="cd04465">
    <property type="entry name" value="S1_RPS1_repeat_ec2_hs2"/>
    <property type="match status" value="1"/>
</dbReference>
<dbReference type="GO" id="GO:0003729">
    <property type="term" value="F:mRNA binding"/>
    <property type="evidence" value="ECO:0007669"/>
    <property type="project" value="TreeGrafter"/>
</dbReference>
<evidence type="ECO:0000256" key="2">
    <source>
        <dbReference type="ARBA" id="ARBA00022737"/>
    </source>
</evidence>
<feature type="compositionally biased region" description="Basic and acidic residues" evidence="8">
    <location>
        <begin position="583"/>
        <end position="597"/>
    </location>
</feature>
<dbReference type="InterPro" id="IPR012340">
    <property type="entry name" value="NA-bd_OB-fold"/>
</dbReference>
<protein>
    <recommendedName>
        <fullName evidence="6">Small ribosomal subunit protein bS1</fullName>
    </recommendedName>
    <alternativeName>
        <fullName evidence="7">30S ribosomal protein S1</fullName>
    </alternativeName>
</protein>
<feature type="region of interest" description="Disordered" evidence="8">
    <location>
        <begin position="548"/>
        <end position="687"/>
    </location>
</feature>
<evidence type="ECO:0000313" key="10">
    <source>
        <dbReference type="EMBL" id="SVA33763.1"/>
    </source>
</evidence>
<dbReference type="NCBIfam" id="NF004952">
    <property type="entry name" value="PRK06299.1-2"/>
    <property type="match status" value="1"/>
</dbReference>
<feature type="domain" description="S1 motif" evidence="9">
    <location>
        <begin position="130"/>
        <end position="195"/>
    </location>
</feature>
<dbReference type="GO" id="GO:0022627">
    <property type="term" value="C:cytosolic small ribosomal subunit"/>
    <property type="evidence" value="ECO:0007669"/>
    <property type="project" value="TreeGrafter"/>
</dbReference>
<evidence type="ECO:0000256" key="5">
    <source>
        <dbReference type="ARBA" id="ARBA00023274"/>
    </source>
</evidence>
<evidence type="ECO:0000256" key="8">
    <source>
        <dbReference type="SAM" id="MobiDB-lite"/>
    </source>
</evidence>
<dbReference type="PANTHER" id="PTHR10724">
    <property type="entry name" value="30S RIBOSOMAL PROTEIN S1"/>
    <property type="match status" value="1"/>
</dbReference>
<dbReference type="PANTHER" id="PTHR10724:SF7">
    <property type="entry name" value="SMALL RIBOSOMAL SUBUNIT PROTEIN BS1C"/>
    <property type="match status" value="1"/>
</dbReference>
<dbReference type="SMART" id="SM00316">
    <property type="entry name" value="S1"/>
    <property type="match status" value="6"/>
</dbReference>
<feature type="non-terminal residue" evidence="10">
    <location>
        <position position="1"/>
    </location>
</feature>
<keyword evidence="5" id="KW-0687">Ribonucleoprotein</keyword>
<feature type="compositionally biased region" description="Basic and acidic residues" evidence="8">
    <location>
        <begin position="619"/>
        <end position="629"/>
    </location>
</feature>
<dbReference type="InterPro" id="IPR003029">
    <property type="entry name" value="S1_domain"/>
</dbReference>
<keyword evidence="2" id="KW-0677">Repeat</keyword>
<organism evidence="10">
    <name type="scientific">marine metagenome</name>
    <dbReference type="NCBI Taxonomy" id="408172"/>
    <lineage>
        <taxon>unclassified sequences</taxon>
        <taxon>metagenomes</taxon>
        <taxon>ecological metagenomes</taxon>
    </lineage>
</organism>
<feature type="compositionally biased region" description="Basic and acidic residues" evidence="8">
    <location>
        <begin position="638"/>
        <end position="654"/>
    </location>
</feature>
<name>A0A381V3C7_9ZZZZ</name>
<dbReference type="CDD" id="cd05688">
    <property type="entry name" value="S1_RPS1_repeat_ec3"/>
    <property type="match status" value="1"/>
</dbReference>
<gene>
    <name evidence="10" type="ORF">METZ01_LOCUS86617</name>
</gene>
<evidence type="ECO:0000256" key="6">
    <source>
        <dbReference type="ARBA" id="ARBA00035293"/>
    </source>
</evidence>
<evidence type="ECO:0000256" key="3">
    <source>
        <dbReference type="ARBA" id="ARBA00022884"/>
    </source>
</evidence>
<evidence type="ECO:0000256" key="4">
    <source>
        <dbReference type="ARBA" id="ARBA00022980"/>
    </source>
</evidence>
<dbReference type="Pfam" id="PF00575">
    <property type="entry name" value="S1"/>
    <property type="match status" value="6"/>
</dbReference>
<accession>A0A381V3C7</accession>
<dbReference type="NCBIfam" id="TIGR00717">
    <property type="entry name" value="rpsA"/>
    <property type="match status" value="1"/>
</dbReference>
<dbReference type="CDD" id="cd05687">
    <property type="entry name" value="S1_RPS1_repeat_ec1_hs1"/>
    <property type="match status" value="1"/>
</dbReference>
<evidence type="ECO:0000256" key="1">
    <source>
        <dbReference type="ARBA" id="ARBA00006767"/>
    </source>
</evidence>
<dbReference type="InterPro" id="IPR050437">
    <property type="entry name" value="Ribos_protein_bS1-like"/>
</dbReference>
<feature type="domain" description="S1 motif" evidence="9">
    <location>
        <begin position="45"/>
        <end position="112"/>
    </location>
</feature>
<feature type="compositionally biased region" description="Acidic residues" evidence="8">
    <location>
        <begin position="677"/>
        <end position="687"/>
    </location>
</feature>
<reference evidence="10" key="1">
    <citation type="submission" date="2018-05" db="EMBL/GenBank/DDBJ databases">
        <authorList>
            <person name="Lanie J.A."/>
            <person name="Ng W.-L."/>
            <person name="Kazmierczak K.M."/>
            <person name="Andrzejewski T.M."/>
            <person name="Davidsen T.M."/>
            <person name="Wayne K.J."/>
            <person name="Tettelin H."/>
            <person name="Glass J.I."/>
            <person name="Rusch D."/>
            <person name="Podicherti R."/>
            <person name="Tsui H.-C.T."/>
            <person name="Winkler M.E."/>
        </authorList>
    </citation>
    <scope>NUCLEOTIDE SEQUENCE</scope>
</reference>
<evidence type="ECO:0000256" key="7">
    <source>
        <dbReference type="ARBA" id="ARBA00035517"/>
    </source>
</evidence>
<feature type="domain" description="S1 motif" evidence="9">
    <location>
        <begin position="301"/>
        <end position="371"/>
    </location>
</feature>
<dbReference type="SUPFAM" id="SSF50249">
    <property type="entry name" value="Nucleic acid-binding proteins"/>
    <property type="match status" value="6"/>
</dbReference>
<feature type="region of interest" description="Disordered" evidence="8">
    <location>
        <begin position="1"/>
        <end position="20"/>
    </location>
</feature>
<dbReference type="FunFam" id="2.40.50.140:FF:000011">
    <property type="entry name" value="30S ribosomal protein S1"/>
    <property type="match status" value="1"/>
</dbReference>
<proteinExistence type="inferred from homology"/>
<dbReference type="InterPro" id="IPR035104">
    <property type="entry name" value="Ribosomal_protein_S1-like"/>
</dbReference>
<sequence length="687" mass="75517">VTDQENATPVPTTTTPSKPEPIVFLEEDEDFDALYEESLKGFHEEDIVTGTVTEITRDYVTVDIGFKSDCLITINEFQNSDGVLQVEIGDTVEVYVEALEADEDGVTYLSKRKAEKVRTWEKIGDIYEEDGIVRGTIVARIKGGLSVDIGVKAFLPGSQVDLRPVRNLDKLLGEDFDFKILKFNQKRGNIVLSRRVLLEVDRDEKRLKTLEILREGALIKGYVKNITDYGVFVDLGGVDGLLHITDMTWGRIVHPSEMFEIGDEVEVIVLKYFPDDQKVSLGLKQKAQNPWEMVEERFAVGTKVSGKIVSLTDYGAFIEIEPGVEGLIHVSEMSWTKKVRHPSKVVELGQMVEAIVKDIDVERKRISLSIKDVLANPWKLALDRYPVGCIVKGFVRNVTDFGIFIGLDEGIDGLVHVSDISWKQRQCKPSEVANKGDEIEVKVLHIDVDQERLSLGIKQLTDDPWKDLDEKNPLGSEITGKVVNLTDFGIFVEVSDGVEGLVHISEIDDSIPKNKVHEKYPIGTEVKAKVIKIDLDERRLGLHITKVLSTSTPPVPEDGTETKAAPAEGEKEAAANTEAAPVEADKEAAPIEEKEVADQAEAGPAEEKGVADQAEAGPAEEKEVADKKVTSPPEEDKDAAADPKDSPLKEDKDAAAGAKAAPPKEDKDADAVAEAATPEEDKDADAV</sequence>
<feature type="domain" description="S1 motif" evidence="9">
    <location>
        <begin position="475"/>
        <end position="545"/>
    </location>
</feature>
<keyword evidence="3" id="KW-0694">RNA-binding</keyword>
<dbReference type="Gene3D" id="2.40.50.140">
    <property type="entry name" value="Nucleic acid-binding proteins"/>
    <property type="match status" value="6"/>
</dbReference>
<dbReference type="GO" id="GO:0006412">
    <property type="term" value="P:translation"/>
    <property type="evidence" value="ECO:0007669"/>
    <property type="project" value="InterPro"/>
</dbReference>
<dbReference type="EMBL" id="UINC01007517">
    <property type="protein sequence ID" value="SVA33763.1"/>
    <property type="molecule type" value="Genomic_DNA"/>
</dbReference>
<comment type="similarity">
    <text evidence="1">Belongs to the bacterial ribosomal protein bS1 family.</text>
</comment>
<evidence type="ECO:0000259" key="9">
    <source>
        <dbReference type="PROSITE" id="PS50126"/>
    </source>
</evidence>
<feature type="non-terminal residue" evidence="10">
    <location>
        <position position="687"/>
    </location>
</feature>
<dbReference type="PRINTS" id="PR00681">
    <property type="entry name" value="RIBOSOMALS1"/>
</dbReference>
<dbReference type="GO" id="GO:0003735">
    <property type="term" value="F:structural constituent of ribosome"/>
    <property type="evidence" value="ECO:0007669"/>
    <property type="project" value="InterPro"/>
</dbReference>
<dbReference type="InterPro" id="IPR000110">
    <property type="entry name" value="Ribosomal_bS1"/>
</dbReference>
<keyword evidence="4" id="KW-0689">Ribosomal protein</keyword>
<dbReference type="AlphaFoldDB" id="A0A381V3C7"/>
<feature type="compositionally biased region" description="Low complexity" evidence="8">
    <location>
        <begin position="8"/>
        <end position="20"/>
    </location>
</feature>
<dbReference type="PROSITE" id="PS50126">
    <property type="entry name" value="S1"/>
    <property type="match status" value="6"/>
</dbReference>
<feature type="domain" description="S1 motif" evidence="9">
    <location>
        <begin position="216"/>
        <end position="284"/>
    </location>
</feature>
<feature type="domain" description="S1 motif" evidence="9">
    <location>
        <begin position="388"/>
        <end position="458"/>
    </location>
</feature>